<gene>
    <name evidence="2" type="ORF">PPG34_10380</name>
</gene>
<protein>
    <submittedName>
        <fullName evidence="2">Carboxymuconolactone decarboxylase family protein</fullName>
    </submittedName>
</protein>
<dbReference type="InterPro" id="IPR003779">
    <property type="entry name" value="CMD-like"/>
</dbReference>
<evidence type="ECO:0000313" key="3">
    <source>
        <dbReference type="Proteomes" id="UP001250932"/>
    </source>
</evidence>
<dbReference type="RefSeq" id="WP_313833210.1">
    <property type="nucleotide sequence ID" value="NZ_JAQOUE010000001.1"/>
</dbReference>
<proteinExistence type="predicted"/>
<dbReference type="Pfam" id="PF02627">
    <property type="entry name" value="CMD"/>
    <property type="match status" value="1"/>
</dbReference>
<comment type="caution">
    <text evidence="2">The sequence shown here is derived from an EMBL/GenBank/DDBJ whole genome shotgun (WGS) entry which is preliminary data.</text>
</comment>
<dbReference type="Gene3D" id="1.20.1290.10">
    <property type="entry name" value="AhpD-like"/>
    <property type="match status" value="1"/>
</dbReference>
<dbReference type="NCBIfam" id="TIGR00778">
    <property type="entry name" value="ahpD_dom"/>
    <property type="match status" value="1"/>
</dbReference>
<dbReference type="InterPro" id="IPR004675">
    <property type="entry name" value="AhpD_core"/>
</dbReference>
<accession>A0ABU3K8W4</accession>
<dbReference type="EMBL" id="JAQOUE010000001">
    <property type="protein sequence ID" value="MDT7042758.1"/>
    <property type="molecule type" value="Genomic_DNA"/>
</dbReference>
<evidence type="ECO:0000313" key="2">
    <source>
        <dbReference type="EMBL" id="MDT7042758.1"/>
    </source>
</evidence>
<dbReference type="InterPro" id="IPR029032">
    <property type="entry name" value="AhpD-like"/>
</dbReference>
<evidence type="ECO:0000259" key="1">
    <source>
        <dbReference type="Pfam" id="PF02627"/>
    </source>
</evidence>
<organism evidence="2 3">
    <name type="scientific">Candidatus Nitronereus thalassa</name>
    <dbReference type="NCBI Taxonomy" id="3020898"/>
    <lineage>
        <taxon>Bacteria</taxon>
        <taxon>Pseudomonadati</taxon>
        <taxon>Nitrospirota</taxon>
        <taxon>Nitrospiria</taxon>
        <taxon>Nitrospirales</taxon>
        <taxon>Nitrospiraceae</taxon>
        <taxon>Candidatus Nitronereus</taxon>
    </lineage>
</organism>
<dbReference type="Proteomes" id="UP001250932">
    <property type="component" value="Unassembled WGS sequence"/>
</dbReference>
<feature type="domain" description="Carboxymuconolactone decarboxylase-like" evidence="1">
    <location>
        <begin position="2"/>
        <end position="56"/>
    </location>
</feature>
<reference evidence="2 3" key="1">
    <citation type="journal article" date="2023" name="ISME J.">
        <title>Cultivation and genomic characterization of novel and ubiquitous marine nitrite-oxidizing bacteria from the Nitrospirales.</title>
        <authorList>
            <person name="Mueller A.J."/>
            <person name="Daebeler A."/>
            <person name="Herbold C.W."/>
            <person name="Kirkegaard R.H."/>
            <person name="Daims H."/>
        </authorList>
    </citation>
    <scope>NUCLEOTIDE SEQUENCE [LARGE SCALE GENOMIC DNA]</scope>
    <source>
        <strain evidence="2 3">EB</strain>
    </source>
</reference>
<dbReference type="SUPFAM" id="SSF69118">
    <property type="entry name" value="AhpD-like"/>
    <property type="match status" value="1"/>
</dbReference>
<keyword evidence="3" id="KW-1185">Reference proteome</keyword>
<sequence>MDTQMKELIAIGASVTANCVLCLRHHIIQAKKAGIDDDHIQEAVEVGRMVRKDAAASWDEEADALLCLESAIGDAQESADEGSGCKNI</sequence>
<name>A0ABU3K8W4_9BACT</name>